<reference evidence="1" key="1">
    <citation type="submission" date="2020-08" db="EMBL/GenBank/DDBJ databases">
        <title>Genomic insights into the carbon and energy metabolism of the first obligate autotrophic acetogenic bacterium Aceticella autotrophica gen. nov., sp. nov.</title>
        <authorList>
            <person name="Toshchakov S.V."/>
            <person name="Elcheninov A.G."/>
            <person name="Kublanov I.V."/>
            <person name="Frolov E.N."/>
            <person name="Lebedinsky A.V."/>
        </authorList>
    </citation>
    <scope>NUCLEOTIDE SEQUENCE</scope>
    <source>
        <strain evidence="1">3443-3Ac</strain>
    </source>
</reference>
<dbReference type="RefSeq" id="WP_284680515.1">
    <property type="nucleotide sequence ID" value="NZ_CP060096.1"/>
</dbReference>
<protein>
    <submittedName>
        <fullName evidence="1">Uncharacterized protein</fullName>
    </submittedName>
</protein>
<organism evidence="1 2">
    <name type="scientific">Aceticella autotrophica</name>
    <dbReference type="NCBI Taxonomy" id="2755338"/>
    <lineage>
        <taxon>Bacteria</taxon>
        <taxon>Bacillati</taxon>
        <taxon>Bacillota</taxon>
        <taxon>Clostridia</taxon>
        <taxon>Thermoanaerobacterales</taxon>
        <taxon>Thermoanaerobacteraceae</taxon>
        <taxon>Aceticella</taxon>
    </lineage>
</organism>
<keyword evidence="2" id="KW-1185">Reference proteome</keyword>
<sequence>MQGFQCLRNVLKKILGNRKKGKDKVSLTLYGLNITVEREININIPHEITVVVPRVECRKKYKNNEEEIEIIMNSITVVHSPRHEPSKPSSPPLIPKK</sequence>
<evidence type="ECO:0000313" key="1">
    <source>
        <dbReference type="EMBL" id="QSZ27797.1"/>
    </source>
</evidence>
<dbReference type="Proteomes" id="UP000671913">
    <property type="component" value="Chromosome"/>
</dbReference>
<dbReference type="EMBL" id="CP060096">
    <property type="protein sequence ID" value="QSZ27797.1"/>
    <property type="molecule type" value="Genomic_DNA"/>
</dbReference>
<gene>
    <name evidence="1" type="ORF">ACETAC_02570</name>
</gene>
<proteinExistence type="predicted"/>
<accession>A0A975AWL6</accession>
<dbReference type="AlphaFoldDB" id="A0A975AWL6"/>
<evidence type="ECO:0000313" key="2">
    <source>
        <dbReference type="Proteomes" id="UP000671913"/>
    </source>
</evidence>
<dbReference type="KEGG" id="aaut:ACETAC_02570"/>
<name>A0A975AWL6_9THEO</name>